<dbReference type="CDD" id="cd05233">
    <property type="entry name" value="SDR_c"/>
    <property type="match status" value="1"/>
</dbReference>
<organism evidence="3 4">
    <name type="scientific">Streptomyces humicola</name>
    <dbReference type="NCBI Taxonomy" id="2953240"/>
    <lineage>
        <taxon>Bacteria</taxon>
        <taxon>Bacillati</taxon>
        <taxon>Actinomycetota</taxon>
        <taxon>Actinomycetes</taxon>
        <taxon>Kitasatosporales</taxon>
        <taxon>Streptomycetaceae</taxon>
        <taxon>Streptomyces</taxon>
    </lineage>
</organism>
<comment type="similarity">
    <text evidence="1">Belongs to the short-chain dehydrogenases/reductases (SDR) family.</text>
</comment>
<protein>
    <submittedName>
        <fullName evidence="3">SDR family oxidoreductase</fullName>
    </submittedName>
</protein>
<dbReference type="Gene3D" id="3.40.50.720">
    <property type="entry name" value="NAD(P)-binding Rossmann-like Domain"/>
    <property type="match status" value="1"/>
</dbReference>
<accession>A0ABT1PS48</accession>
<dbReference type="RefSeq" id="WP_255919375.1">
    <property type="nucleotide sequence ID" value="NZ_JANFNG010000003.1"/>
</dbReference>
<dbReference type="SMART" id="SM00822">
    <property type="entry name" value="PKS_KR"/>
    <property type="match status" value="1"/>
</dbReference>
<gene>
    <name evidence="3" type="ORF">NGB36_07705</name>
</gene>
<dbReference type="Pfam" id="PF13561">
    <property type="entry name" value="adh_short_C2"/>
    <property type="match status" value="1"/>
</dbReference>
<dbReference type="SUPFAM" id="SSF51735">
    <property type="entry name" value="NAD(P)-binding Rossmann-fold domains"/>
    <property type="match status" value="1"/>
</dbReference>
<reference evidence="3" key="1">
    <citation type="submission" date="2022-06" db="EMBL/GenBank/DDBJ databases">
        <title>Draft genome sequence of Streptomyces sp. RB6PN25 isolated from peat swamp forest in Thailand.</title>
        <authorList>
            <person name="Duangmal K."/>
            <person name="Klaysubun C."/>
        </authorList>
    </citation>
    <scope>NUCLEOTIDE SEQUENCE</scope>
    <source>
        <strain evidence="3">RB6PN25</strain>
    </source>
</reference>
<dbReference type="InterPro" id="IPR002347">
    <property type="entry name" value="SDR_fam"/>
</dbReference>
<dbReference type="PRINTS" id="PR00081">
    <property type="entry name" value="GDHRDH"/>
</dbReference>
<sequence>MSLTLAGKTAVVTGAGSGIGRATAQAFADRGANVLAVGRCREKLSATAQGRPAIIPLAADVTDKASPDKVIDTALETFGGINALVHGAGMLRRTPLGTISADEFDRFMAVNLRAPLLLTQAALQPLARSGGTIINISASFGQRGWPELSLYGATKAGLDFFTRAWAGELADYGIRVVSVAPGPIETPILENNALDDYAVAAIHRLQELLPLSRVGTAEEVAWWIVNFAESFAAYTTGVVLPVDGGYSAV</sequence>
<evidence type="ECO:0000313" key="3">
    <source>
        <dbReference type="EMBL" id="MCQ4080489.1"/>
    </source>
</evidence>
<dbReference type="PRINTS" id="PR00080">
    <property type="entry name" value="SDRFAMILY"/>
</dbReference>
<dbReference type="PANTHER" id="PTHR43975:SF2">
    <property type="entry name" value="EG:BACR7A4.14 PROTEIN-RELATED"/>
    <property type="match status" value="1"/>
</dbReference>
<dbReference type="EMBL" id="JANFNG010000003">
    <property type="protein sequence ID" value="MCQ4080489.1"/>
    <property type="molecule type" value="Genomic_DNA"/>
</dbReference>
<comment type="caution">
    <text evidence="3">The sequence shown here is derived from an EMBL/GenBank/DDBJ whole genome shotgun (WGS) entry which is preliminary data.</text>
</comment>
<name>A0ABT1PS48_9ACTN</name>
<evidence type="ECO:0000313" key="4">
    <source>
        <dbReference type="Proteomes" id="UP001057702"/>
    </source>
</evidence>
<evidence type="ECO:0000259" key="2">
    <source>
        <dbReference type="SMART" id="SM00822"/>
    </source>
</evidence>
<dbReference type="Proteomes" id="UP001057702">
    <property type="component" value="Unassembled WGS sequence"/>
</dbReference>
<dbReference type="InterPro" id="IPR057326">
    <property type="entry name" value="KR_dom"/>
</dbReference>
<keyword evidence="4" id="KW-1185">Reference proteome</keyword>
<dbReference type="PANTHER" id="PTHR43975">
    <property type="entry name" value="ZGC:101858"/>
    <property type="match status" value="1"/>
</dbReference>
<proteinExistence type="inferred from homology"/>
<feature type="domain" description="Ketoreductase" evidence="2">
    <location>
        <begin position="8"/>
        <end position="187"/>
    </location>
</feature>
<evidence type="ECO:0000256" key="1">
    <source>
        <dbReference type="ARBA" id="ARBA00006484"/>
    </source>
</evidence>
<dbReference type="PROSITE" id="PS00061">
    <property type="entry name" value="ADH_SHORT"/>
    <property type="match status" value="1"/>
</dbReference>
<dbReference type="InterPro" id="IPR020904">
    <property type="entry name" value="Sc_DH/Rdtase_CS"/>
</dbReference>
<dbReference type="InterPro" id="IPR036291">
    <property type="entry name" value="NAD(P)-bd_dom_sf"/>
</dbReference>